<evidence type="ECO:0000259" key="3">
    <source>
        <dbReference type="PROSITE" id="PS51886"/>
    </source>
</evidence>
<evidence type="ECO:0000259" key="2">
    <source>
        <dbReference type="PROSITE" id="PS50097"/>
    </source>
</evidence>
<name>A0A8H4B550_GIGMA</name>
<organism evidence="4 5">
    <name type="scientific">Gigaspora margarita</name>
    <dbReference type="NCBI Taxonomy" id="4874"/>
    <lineage>
        <taxon>Eukaryota</taxon>
        <taxon>Fungi</taxon>
        <taxon>Fungi incertae sedis</taxon>
        <taxon>Mucoromycota</taxon>
        <taxon>Glomeromycotina</taxon>
        <taxon>Glomeromycetes</taxon>
        <taxon>Diversisporales</taxon>
        <taxon>Gigasporaceae</taxon>
        <taxon>Gigaspora</taxon>
    </lineage>
</organism>
<protein>
    <submittedName>
        <fullName evidence="4">BTB-domain-containing protein</fullName>
    </submittedName>
</protein>
<feature type="region of interest" description="Disordered" evidence="1">
    <location>
        <begin position="354"/>
        <end position="379"/>
    </location>
</feature>
<dbReference type="PROSITE" id="PS50097">
    <property type="entry name" value="BTB"/>
    <property type="match status" value="1"/>
</dbReference>
<feature type="domain" description="BTB" evidence="2">
    <location>
        <begin position="39"/>
        <end position="112"/>
    </location>
</feature>
<evidence type="ECO:0000313" key="4">
    <source>
        <dbReference type="EMBL" id="KAF0561143.1"/>
    </source>
</evidence>
<feature type="compositionally biased region" description="Polar residues" evidence="1">
    <location>
        <begin position="420"/>
        <end position="435"/>
    </location>
</feature>
<feature type="region of interest" description="Disordered" evidence="1">
    <location>
        <begin position="394"/>
        <end position="435"/>
    </location>
</feature>
<dbReference type="EMBL" id="WTPW01000010">
    <property type="protein sequence ID" value="KAF0561143.1"/>
    <property type="molecule type" value="Genomic_DNA"/>
</dbReference>
<proteinExistence type="predicted"/>
<dbReference type="SUPFAM" id="SSF54695">
    <property type="entry name" value="POZ domain"/>
    <property type="match status" value="1"/>
</dbReference>
<dbReference type="InterPro" id="IPR011333">
    <property type="entry name" value="SKP1/BTB/POZ_sf"/>
</dbReference>
<feature type="domain" description="TLDc" evidence="3">
    <location>
        <begin position="423"/>
        <end position="592"/>
    </location>
</feature>
<keyword evidence="5" id="KW-1185">Reference proteome</keyword>
<dbReference type="AlphaFoldDB" id="A0A8H4B550"/>
<dbReference type="Pfam" id="PF00651">
    <property type="entry name" value="BTB"/>
    <property type="match status" value="1"/>
</dbReference>
<sequence length="600" mass="68219">MLMSENSSGNNGHLTNNNQNINIGTINNRVDVNDHADYYDVVIRVGESPDVKKFQANSRMLSSRCSYFRTALSSSWARKENDIYIIEKPNISPKVFEIVLGYISNATVNWKMLEGADFLGIWLAAEEFMLDDLGRQVRDLFEKKSERLRPNFIQIFKLVYQNETLERFRTHCVDIINTTTWLQDASMLESLDESIFYSLFNDEDHFVHDGIIWNILIQWACAQTPKLDAHRPDKWSETNFETLKSRIGHFIPSIRFSLISRNDFYDNVLPFKSILPIDTTSNTALAFYSYLLDENGNPRSNEFKPASTLEDSKVVNHTHIAMIARWIDAGREGNFSSSTADSIRSFDAASNYTLEETSSTEEQESSAADSKNTKSDEKGNKIWKIRRILSFRKGKRSPNNDLRKNNNNKQNTSSDKNTPNKENNVHGTSIATSSPILGPSTSSTYHFKLIYRGSRDGFDVSSYNSKCKGKGPTVVVASLSHHRLIVGGYYPVSPVDDYPYSVFMGAVDSFIFSFGEGDNMEEESTISRVLKEHAHEAICRTVYGPGFGESDLIVKIGSNNVKNGVCKQKFYERKIIDVTDFTFDECEVFQVIKEEFKKNV</sequence>
<dbReference type="CDD" id="cd18186">
    <property type="entry name" value="BTB_POZ_ZBTB_KLHL-like"/>
    <property type="match status" value="1"/>
</dbReference>
<dbReference type="Gene3D" id="3.30.710.10">
    <property type="entry name" value="Potassium Channel Kv1.1, Chain A"/>
    <property type="match status" value="1"/>
</dbReference>
<gene>
    <name evidence="4" type="ORF">F8M41_025337</name>
</gene>
<dbReference type="SMART" id="SM00225">
    <property type="entry name" value="BTB"/>
    <property type="match status" value="1"/>
</dbReference>
<reference evidence="4 5" key="1">
    <citation type="journal article" date="2019" name="Environ. Microbiol.">
        <title>At the nexus of three kingdoms: the genome of the mycorrhizal fungus Gigaspora margarita provides insights into plant, endobacterial and fungal interactions.</title>
        <authorList>
            <person name="Venice F."/>
            <person name="Ghignone S."/>
            <person name="Salvioli di Fossalunga A."/>
            <person name="Amselem J."/>
            <person name="Novero M."/>
            <person name="Xianan X."/>
            <person name="Sedzielewska Toro K."/>
            <person name="Morin E."/>
            <person name="Lipzen A."/>
            <person name="Grigoriev I.V."/>
            <person name="Henrissat B."/>
            <person name="Martin F.M."/>
            <person name="Bonfante P."/>
        </authorList>
    </citation>
    <scope>NUCLEOTIDE SEQUENCE [LARGE SCALE GENOMIC DNA]</scope>
    <source>
        <strain evidence="4 5">BEG34</strain>
    </source>
</reference>
<dbReference type="Pfam" id="PF07534">
    <property type="entry name" value="TLD"/>
    <property type="match status" value="1"/>
</dbReference>
<dbReference type="PROSITE" id="PS51886">
    <property type="entry name" value="TLDC"/>
    <property type="match status" value="1"/>
</dbReference>
<accession>A0A8H4B550</accession>
<dbReference type="InterPro" id="IPR006571">
    <property type="entry name" value="TLDc_dom"/>
</dbReference>
<evidence type="ECO:0000313" key="5">
    <source>
        <dbReference type="Proteomes" id="UP000439903"/>
    </source>
</evidence>
<feature type="compositionally biased region" description="Low complexity" evidence="1">
    <location>
        <begin position="405"/>
        <end position="417"/>
    </location>
</feature>
<dbReference type="Proteomes" id="UP000439903">
    <property type="component" value="Unassembled WGS sequence"/>
</dbReference>
<dbReference type="InterPro" id="IPR000210">
    <property type="entry name" value="BTB/POZ_dom"/>
</dbReference>
<comment type="caution">
    <text evidence="4">The sequence shown here is derived from an EMBL/GenBank/DDBJ whole genome shotgun (WGS) entry which is preliminary data.</text>
</comment>
<evidence type="ECO:0000256" key="1">
    <source>
        <dbReference type="SAM" id="MobiDB-lite"/>
    </source>
</evidence>
<dbReference type="OrthoDB" id="2413077at2759"/>